<evidence type="ECO:0000256" key="1">
    <source>
        <dbReference type="SAM" id="MobiDB-lite"/>
    </source>
</evidence>
<sequence length="140" mass="16207">MNMLYTILTLFGVAFALYVLSFALKDRFNDLEEQVEQLSMTTMQESYQLKKKMRILEEELLVDDVTTTMFTGARPQYKQKTSESQANTTSTSETHQPPLVQKVLHMYEKGYTTNEIAQETSLKEHDILTTLRQYSATKGY</sequence>
<name>A0A6I4ZXC4_9BACI</name>
<feature type="compositionally biased region" description="Polar residues" evidence="1">
    <location>
        <begin position="78"/>
        <end position="95"/>
    </location>
</feature>
<dbReference type="AlphaFoldDB" id="A0A6I4ZXC4"/>
<dbReference type="OrthoDB" id="2454584at2"/>
<comment type="caution">
    <text evidence="2">The sequence shown here is derived from an EMBL/GenBank/DDBJ whole genome shotgun (WGS) entry which is preliminary data.</text>
</comment>
<evidence type="ECO:0000313" key="3">
    <source>
        <dbReference type="Proteomes" id="UP000468638"/>
    </source>
</evidence>
<accession>A0A6I4ZXC4</accession>
<protein>
    <submittedName>
        <fullName evidence="2">Uncharacterized protein</fullName>
    </submittedName>
</protein>
<reference evidence="2 3" key="1">
    <citation type="submission" date="2019-11" db="EMBL/GenBank/DDBJ databases">
        <title>Genome sequences of 17 halophilic strains isolated from different environments.</title>
        <authorList>
            <person name="Furrow R.E."/>
        </authorList>
    </citation>
    <scope>NUCLEOTIDE SEQUENCE [LARGE SCALE GENOMIC DNA]</scope>
    <source>
        <strain evidence="2 3">22514_16_FS</strain>
    </source>
</reference>
<feature type="region of interest" description="Disordered" evidence="1">
    <location>
        <begin position="73"/>
        <end position="97"/>
    </location>
</feature>
<dbReference type="EMBL" id="WMEQ01000004">
    <property type="protein sequence ID" value="MYL33466.1"/>
    <property type="molecule type" value="Genomic_DNA"/>
</dbReference>
<organism evidence="2 3">
    <name type="scientific">Pontibacillus yanchengensis</name>
    <dbReference type="NCBI Taxonomy" id="462910"/>
    <lineage>
        <taxon>Bacteria</taxon>
        <taxon>Bacillati</taxon>
        <taxon>Bacillota</taxon>
        <taxon>Bacilli</taxon>
        <taxon>Bacillales</taxon>
        <taxon>Bacillaceae</taxon>
        <taxon>Pontibacillus</taxon>
    </lineage>
</organism>
<dbReference type="Proteomes" id="UP000468638">
    <property type="component" value="Unassembled WGS sequence"/>
</dbReference>
<evidence type="ECO:0000313" key="2">
    <source>
        <dbReference type="EMBL" id="MYL33466.1"/>
    </source>
</evidence>
<gene>
    <name evidence="2" type="ORF">GLW05_07630</name>
</gene>
<proteinExistence type="predicted"/>